<evidence type="ECO:0000313" key="2">
    <source>
        <dbReference type="EMBL" id="KAJ4441203.1"/>
    </source>
</evidence>
<dbReference type="Proteomes" id="UP001148838">
    <property type="component" value="Unassembled WGS sequence"/>
</dbReference>
<keyword evidence="3" id="KW-1185">Reference proteome</keyword>
<organism evidence="2 3">
    <name type="scientific">Periplaneta americana</name>
    <name type="common">American cockroach</name>
    <name type="synonym">Blatta americana</name>
    <dbReference type="NCBI Taxonomy" id="6978"/>
    <lineage>
        <taxon>Eukaryota</taxon>
        <taxon>Metazoa</taxon>
        <taxon>Ecdysozoa</taxon>
        <taxon>Arthropoda</taxon>
        <taxon>Hexapoda</taxon>
        <taxon>Insecta</taxon>
        <taxon>Pterygota</taxon>
        <taxon>Neoptera</taxon>
        <taxon>Polyneoptera</taxon>
        <taxon>Dictyoptera</taxon>
        <taxon>Blattodea</taxon>
        <taxon>Blattoidea</taxon>
        <taxon>Blattidae</taxon>
        <taxon>Blattinae</taxon>
        <taxon>Periplaneta</taxon>
    </lineage>
</organism>
<evidence type="ECO:0000313" key="3">
    <source>
        <dbReference type="Proteomes" id="UP001148838"/>
    </source>
</evidence>
<evidence type="ECO:0000256" key="1">
    <source>
        <dbReference type="SAM" id="MobiDB-lite"/>
    </source>
</evidence>
<dbReference type="EMBL" id="JAJSOF020000015">
    <property type="protein sequence ID" value="KAJ4441203.1"/>
    <property type="molecule type" value="Genomic_DNA"/>
</dbReference>
<accession>A0ABQ8T4N5</accession>
<reference evidence="2 3" key="1">
    <citation type="journal article" date="2022" name="Allergy">
        <title>Genome assembly and annotation of Periplaneta americana reveal a comprehensive cockroach allergen profile.</title>
        <authorList>
            <person name="Wang L."/>
            <person name="Xiong Q."/>
            <person name="Saelim N."/>
            <person name="Wang L."/>
            <person name="Nong W."/>
            <person name="Wan A.T."/>
            <person name="Shi M."/>
            <person name="Liu X."/>
            <person name="Cao Q."/>
            <person name="Hui J.H.L."/>
            <person name="Sookrung N."/>
            <person name="Leung T.F."/>
            <person name="Tungtrongchitr A."/>
            <person name="Tsui S.K.W."/>
        </authorList>
    </citation>
    <scope>NUCLEOTIDE SEQUENCE [LARGE SCALE GENOMIC DNA]</scope>
    <source>
        <strain evidence="2">PWHHKU_190912</strain>
    </source>
</reference>
<comment type="caution">
    <text evidence="2">The sequence shown here is derived from an EMBL/GenBank/DDBJ whole genome shotgun (WGS) entry which is preliminary data.</text>
</comment>
<gene>
    <name evidence="2" type="ORF">ANN_11054</name>
</gene>
<feature type="compositionally biased region" description="Basic and acidic residues" evidence="1">
    <location>
        <begin position="1"/>
        <end position="22"/>
    </location>
</feature>
<name>A0ABQ8T4N5_PERAM</name>
<proteinExistence type="predicted"/>
<protein>
    <submittedName>
        <fullName evidence="2">Uncharacterized protein</fullName>
    </submittedName>
</protein>
<feature type="region of interest" description="Disordered" evidence="1">
    <location>
        <begin position="1"/>
        <end position="34"/>
    </location>
</feature>
<sequence length="129" mass="14948">MEDEKGNRRNAKEMEQERGKEEVGEEEEEKEGKEENYWLFNDAVPTTRLFSVDEIGDIEMVFGEMSPRIRHRLPGIHLTVGENLGKNPTRYPLKCVMFIERNAYHKSVLVLTRLKSNNIKIEGVISKGL</sequence>